<keyword evidence="8" id="KW-1185">Reference proteome</keyword>
<dbReference type="InterPro" id="IPR000014">
    <property type="entry name" value="PAS"/>
</dbReference>
<dbReference type="Gene3D" id="3.30.450.20">
    <property type="entry name" value="PAS domain"/>
    <property type="match status" value="1"/>
</dbReference>
<dbReference type="SUPFAM" id="SSF52172">
    <property type="entry name" value="CheY-like"/>
    <property type="match status" value="1"/>
</dbReference>
<dbReference type="Proteomes" id="UP000251942">
    <property type="component" value="Unassembled WGS sequence"/>
</dbReference>
<keyword evidence="2" id="KW-0902">Two-component regulatory system</keyword>
<dbReference type="PATRIC" id="fig|453.4.peg.795"/>
<dbReference type="InterPro" id="IPR000700">
    <property type="entry name" value="PAS-assoc_C"/>
</dbReference>
<dbReference type="NCBIfam" id="TIGR00229">
    <property type="entry name" value="sensory_box"/>
    <property type="match status" value="1"/>
</dbReference>
<dbReference type="EMBL" id="LNYB01000022">
    <property type="protein sequence ID" value="KTD02704.1"/>
    <property type="molecule type" value="Genomic_DNA"/>
</dbReference>
<dbReference type="InterPro" id="IPR001789">
    <property type="entry name" value="Sig_transdc_resp-reg_receiver"/>
</dbReference>
<dbReference type="InterPro" id="IPR011006">
    <property type="entry name" value="CheY-like_superfamily"/>
</dbReference>
<reference evidence="7 9" key="2">
    <citation type="submission" date="2018-06" db="EMBL/GenBank/DDBJ databases">
        <authorList>
            <consortium name="Pathogen Informatics"/>
            <person name="Doyle S."/>
        </authorList>
    </citation>
    <scope>NUCLEOTIDE SEQUENCE [LARGE SCALE GENOMIC DNA]</scope>
    <source>
        <strain evidence="7 9">NCTC12022</strain>
    </source>
</reference>
<dbReference type="CDD" id="cd00130">
    <property type="entry name" value="PAS"/>
    <property type="match status" value="1"/>
</dbReference>
<keyword evidence="1 3" id="KW-0597">Phosphoprotein</keyword>
<dbReference type="CDD" id="cd17546">
    <property type="entry name" value="REC_hyHK_CKI1_RcsC-like"/>
    <property type="match status" value="1"/>
</dbReference>
<evidence type="ECO:0000259" key="5">
    <source>
        <dbReference type="PROSITE" id="PS50113"/>
    </source>
</evidence>
<feature type="domain" description="Response regulatory" evidence="4">
    <location>
        <begin position="175"/>
        <end position="293"/>
    </location>
</feature>
<dbReference type="PROSITE" id="PS50113">
    <property type="entry name" value="PAC"/>
    <property type="match status" value="1"/>
</dbReference>
<dbReference type="AlphaFoldDB" id="A0A0W0U459"/>
<accession>A0A0W0U459</accession>
<evidence type="ECO:0000313" key="9">
    <source>
        <dbReference type="Proteomes" id="UP000251942"/>
    </source>
</evidence>
<evidence type="ECO:0000256" key="1">
    <source>
        <dbReference type="ARBA" id="ARBA00022553"/>
    </source>
</evidence>
<dbReference type="InterPro" id="IPR013656">
    <property type="entry name" value="PAS_4"/>
</dbReference>
<evidence type="ECO:0000256" key="2">
    <source>
        <dbReference type="ARBA" id="ARBA00023012"/>
    </source>
</evidence>
<feature type="domain" description="PAC" evidence="5">
    <location>
        <begin position="97"/>
        <end position="149"/>
    </location>
</feature>
<evidence type="ECO:0000313" key="7">
    <source>
        <dbReference type="EMBL" id="SPX59737.1"/>
    </source>
</evidence>
<feature type="modified residue" description="4-aspartylphosphate" evidence="3">
    <location>
        <position position="224"/>
    </location>
</feature>
<dbReference type="Proteomes" id="UP000054698">
    <property type="component" value="Unassembled WGS sequence"/>
</dbReference>
<name>A0A0W0U459_9GAMM</name>
<keyword evidence="6" id="KW-0418">Kinase</keyword>
<reference evidence="6 8" key="1">
    <citation type="submission" date="2015-11" db="EMBL/GenBank/DDBJ databases">
        <title>Genomic analysis of 38 Legionella species identifies large and diverse effector repertoires.</title>
        <authorList>
            <person name="Burstein D."/>
            <person name="Amaro F."/>
            <person name="Zusman T."/>
            <person name="Lifshitz Z."/>
            <person name="Cohen O."/>
            <person name="Gilbert J.A."/>
            <person name="Pupko T."/>
            <person name="Shuman H.A."/>
            <person name="Segal G."/>
        </authorList>
    </citation>
    <scope>NUCLEOTIDE SEQUENCE [LARGE SCALE GENOMIC DNA]</scope>
    <source>
        <strain evidence="6 8">WO-44C</strain>
    </source>
</reference>
<gene>
    <name evidence="7" type="primary">arcB_2</name>
    <name evidence="6" type="ORF">Lfee_0731</name>
    <name evidence="7" type="ORF">NCTC12022_00448</name>
</gene>
<proteinExistence type="predicted"/>
<evidence type="ECO:0000259" key="4">
    <source>
        <dbReference type="PROSITE" id="PS50110"/>
    </source>
</evidence>
<organism evidence="6 8">
    <name type="scientific">Legionella feeleii</name>
    <dbReference type="NCBI Taxonomy" id="453"/>
    <lineage>
        <taxon>Bacteria</taxon>
        <taxon>Pseudomonadati</taxon>
        <taxon>Pseudomonadota</taxon>
        <taxon>Gammaproteobacteria</taxon>
        <taxon>Legionellales</taxon>
        <taxon>Legionellaceae</taxon>
        <taxon>Legionella</taxon>
    </lineage>
</organism>
<dbReference type="Pfam" id="PF00072">
    <property type="entry name" value="Response_reg"/>
    <property type="match status" value="1"/>
</dbReference>
<sequence>MSPTKRKDIAEEHSNLQQYYMDIIACMPNIVYILDNNCVFTGGNSNFLKLLGLKRTEELVGNTYKQIIKLVPWSEERMQLFKRDDINVLLSGEAVYNEEEAPVFDQQRGIIYYLSTRIPLFDKDKNVIGLVGILVDISERKKMEEQLSKIKEQLQKNNAKPQEALVNMDDKKIPKVLMIEDNTIAQKAAQSLLMQLDCQVDVAESGDKAVELFKPGKYDLVFMDIGLEDTSGYVVAKKIRQIEKDTGQRVPIIALTGYEADVVKYDCVDYFMEGALTKPLTSEQAKQIIQHYIYHIDIPVRGLKSIQQPSE</sequence>
<keyword evidence="7" id="KW-0808">Transferase</keyword>
<dbReference type="PROSITE" id="PS50110">
    <property type="entry name" value="RESPONSE_REGULATORY"/>
    <property type="match status" value="1"/>
</dbReference>
<protein>
    <submittedName>
        <fullName evidence="6">Sensory box sensor histidine kinase/response regulator</fullName>
        <ecNumber evidence="7">2.7.13.3</ecNumber>
    </submittedName>
</protein>
<dbReference type="EMBL" id="UASS01000002">
    <property type="protein sequence ID" value="SPX59737.1"/>
    <property type="molecule type" value="Genomic_DNA"/>
</dbReference>
<evidence type="ECO:0000313" key="6">
    <source>
        <dbReference type="EMBL" id="KTD02704.1"/>
    </source>
</evidence>
<dbReference type="InterPro" id="IPR035965">
    <property type="entry name" value="PAS-like_dom_sf"/>
</dbReference>
<dbReference type="PANTHER" id="PTHR45339:SF1">
    <property type="entry name" value="HYBRID SIGNAL TRANSDUCTION HISTIDINE KINASE J"/>
    <property type="match status" value="1"/>
</dbReference>
<dbReference type="Pfam" id="PF08448">
    <property type="entry name" value="PAS_4"/>
    <property type="match status" value="1"/>
</dbReference>
<evidence type="ECO:0000256" key="3">
    <source>
        <dbReference type="PROSITE-ProRule" id="PRU00169"/>
    </source>
</evidence>
<dbReference type="GO" id="GO:0004673">
    <property type="term" value="F:protein histidine kinase activity"/>
    <property type="evidence" value="ECO:0007669"/>
    <property type="project" value="UniProtKB-EC"/>
</dbReference>
<dbReference type="PANTHER" id="PTHR45339">
    <property type="entry name" value="HYBRID SIGNAL TRANSDUCTION HISTIDINE KINASE J"/>
    <property type="match status" value="1"/>
</dbReference>
<dbReference type="Gene3D" id="3.40.50.2300">
    <property type="match status" value="1"/>
</dbReference>
<dbReference type="EC" id="2.7.13.3" evidence="7"/>
<dbReference type="RefSeq" id="WP_058443992.1">
    <property type="nucleotide sequence ID" value="NZ_CAAAHT010000039.1"/>
</dbReference>
<evidence type="ECO:0000313" key="8">
    <source>
        <dbReference type="Proteomes" id="UP000054698"/>
    </source>
</evidence>
<dbReference type="GO" id="GO:0000160">
    <property type="term" value="P:phosphorelay signal transduction system"/>
    <property type="evidence" value="ECO:0007669"/>
    <property type="project" value="UniProtKB-KW"/>
</dbReference>
<dbReference type="SMART" id="SM00448">
    <property type="entry name" value="REC"/>
    <property type="match status" value="1"/>
</dbReference>
<dbReference type="OrthoDB" id="9802383at2"/>
<dbReference type="SUPFAM" id="SSF55785">
    <property type="entry name" value="PYP-like sensor domain (PAS domain)"/>
    <property type="match status" value="1"/>
</dbReference>
<dbReference type="STRING" id="453.Lfee_0731"/>